<dbReference type="InterPro" id="IPR057972">
    <property type="entry name" value="Terminase_7"/>
</dbReference>
<protein>
    <recommendedName>
        <fullName evidence="4">Terminase small subunit</fullName>
    </recommendedName>
</protein>
<gene>
    <name evidence="2" type="ORF">NN4_53840</name>
</gene>
<dbReference type="Proteomes" id="UP000321424">
    <property type="component" value="Unassembled WGS sequence"/>
</dbReference>
<feature type="compositionally biased region" description="Basic and acidic residues" evidence="1">
    <location>
        <begin position="9"/>
        <end position="22"/>
    </location>
</feature>
<dbReference type="AlphaFoldDB" id="A0A511MJQ0"/>
<sequence length="140" mass="15507">MGARGPVPKRSDQRVRRNKPDGPIDTVAAVGVVSIPDLDLTAPHGLVMDLYESLRHSAQADYYEPSDWEMARLTMHFLDGLLKSPRVNGQVLSVVQSMLNDLLVTEGARRRVRLEVERGGQAAEVVDIAEMFRQRVQAGS</sequence>
<dbReference type="Pfam" id="PF25673">
    <property type="entry name" value="Terminase_7"/>
    <property type="match status" value="1"/>
</dbReference>
<evidence type="ECO:0000313" key="2">
    <source>
        <dbReference type="EMBL" id="GEM40865.1"/>
    </source>
</evidence>
<reference evidence="2 3" key="1">
    <citation type="submission" date="2019-07" db="EMBL/GenBank/DDBJ databases">
        <title>Whole genome shotgun sequence of Nocardia ninae NBRC 108245.</title>
        <authorList>
            <person name="Hosoyama A."/>
            <person name="Uohara A."/>
            <person name="Ohji S."/>
            <person name="Ichikawa N."/>
        </authorList>
    </citation>
    <scope>NUCLEOTIDE SEQUENCE [LARGE SCALE GENOMIC DNA]</scope>
    <source>
        <strain evidence="2 3">NBRC 108245</strain>
    </source>
</reference>
<evidence type="ECO:0008006" key="4">
    <source>
        <dbReference type="Google" id="ProtNLM"/>
    </source>
</evidence>
<organism evidence="2 3">
    <name type="scientific">Nocardia ninae NBRC 108245</name>
    <dbReference type="NCBI Taxonomy" id="1210091"/>
    <lineage>
        <taxon>Bacteria</taxon>
        <taxon>Bacillati</taxon>
        <taxon>Actinomycetota</taxon>
        <taxon>Actinomycetes</taxon>
        <taxon>Mycobacteriales</taxon>
        <taxon>Nocardiaceae</taxon>
        <taxon>Nocardia</taxon>
    </lineage>
</organism>
<evidence type="ECO:0000313" key="3">
    <source>
        <dbReference type="Proteomes" id="UP000321424"/>
    </source>
</evidence>
<comment type="caution">
    <text evidence="2">The sequence shown here is derived from an EMBL/GenBank/DDBJ whole genome shotgun (WGS) entry which is preliminary data.</text>
</comment>
<name>A0A511MJQ0_9NOCA</name>
<keyword evidence="3" id="KW-1185">Reference proteome</keyword>
<dbReference type="OrthoDB" id="5149304at2"/>
<proteinExistence type="predicted"/>
<feature type="region of interest" description="Disordered" evidence="1">
    <location>
        <begin position="1"/>
        <end position="22"/>
    </location>
</feature>
<accession>A0A511MJQ0</accession>
<evidence type="ECO:0000256" key="1">
    <source>
        <dbReference type="SAM" id="MobiDB-lite"/>
    </source>
</evidence>
<dbReference type="EMBL" id="BJXA01000042">
    <property type="protein sequence ID" value="GEM40865.1"/>
    <property type="molecule type" value="Genomic_DNA"/>
</dbReference>